<evidence type="ECO:0000256" key="15">
    <source>
        <dbReference type="SAM" id="MobiDB-lite"/>
    </source>
</evidence>
<evidence type="ECO:0000256" key="14">
    <source>
        <dbReference type="SAM" id="Coils"/>
    </source>
</evidence>
<dbReference type="Gene3D" id="3.30.40.10">
    <property type="entry name" value="Zinc/RING finger domain, C3HC4 (zinc finger)"/>
    <property type="match status" value="1"/>
</dbReference>
<dbReference type="EMBL" id="HACA01018672">
    <property type="protein sequence ID" value="CDW36033.1"/>
    <property type="molecule type" value="Transcribed_RNA"/>
</dbReference>
<keyword evidence="7" id="KW-0862">Zinc</keyword>
<dbReference type="InterPro" id="IPR036322">
    <property type="entry name" value="WD40_repeat_dom_sf"/>
</dbReference>
<dbReference type="Pfam" id="PF23356">
    <property type="entry name" value="TPR_PEP5_VPS11"/>
    <property type="match status" value="1"/>
</dbReference>
<dbReference type="InterPro" id="IPR000547">
    <property type="entry name" value="Clathrin_H-chain/VPS_repeat"/>
</dbReference>
<protein>
    <recommendedName>
        <fullName evidence="11">Vacuolar protein sorting-associated protein 11 homolog</fullName>
    </recommendedName>
</protein>
<organism evidence="17">
    <name type="scientific">Lepeophtheirus salmonis</name>
    <name type="common">Salmon louse</name>
    <name type="synonym">Caligus salmonis</name>
    <dbReference type="NCBI Taxonomy" id="72036"/>
    <lineage>
        <taxon>Eukaryota</taxon>
        <taxon>Metazoa</taxon>
        <taxon>Ecdysozoa</taxon>
        <taxon>Arthropoda</taxon>
        <taxon>Crustacea</taxon>
        <taxon>Multicrustacea</taxon>
        <taxon>Hexanauplia</taxon>
        <taxon>Copepoda</taxon>
        <taxon>Siphonostomatoida</taxon>
        <taxon>Caligidae</taxon>
        <taxon>Lepeophtheirus</taxon>
    </lineage>
</organism>
<feature type="region of interest" description="Disordered" evidence="15">
    <location>
        <begin position="1022"/>
        <end position="1058"/>
    </location>
</feature>
<dbReference type="InterPro" id="IPR016024">
    <property type="entry name" value="ARM-type_fold"/>
</dbReference>
<dbReference type="GO" id="GO:0005764">
    <property type="term" value="C:lysosome"/>
    <property type="evidence" value="ECO:0007669"/>
    <property type="project" value="UniProtKB-SubCell"/>
</dbReference>
<dbReference type="SUPFAM" id="SSF48371">
    <property type="entry name" value="ARM repeat"/>
    <property type="match status" value="1"/>
</dbReference>
<evidence type="ECO:0000256" key="6">
    <source>
        <dbReference type="ARBA" id="ARBA00022771"/>
    </source>
</evidence>
<evidence type="ECO:0000256" key="10">
    <source>
        <dbReference type="ARBA" id="ARBA00023228"/>
    </source>
</evidence>
<evidence type="ECO:0000256" key="8">
    <source>
        <dbReference type="ARBA" id="ARBA00022927"/>
    </source>
</evidence>
<evidence type="ECO:0000256" key="11">
    <source>
        <dbReference type="PIRNR" id="PIRNR007860"/>
    </source>
</evidence>
<dbReference type="GO" id="GO:0007033">
    <property type="term" value="P:vacuole organization"/>
    <property type="evidence" value="ECO:0007669"/>
    <property type="project" value="TreeGrafter"/>
</dbReference>
<dbReference type="InterPro" id="IPR001841">
    <property type="entry name" value="Znf_RING"/>
</dbReference>
<dbReference type="GO" id="GO:0006886">
    <property type="term" value="P:intracellular protein transport"/>
    <property type="evidence" value="ECO:0007669"/>
    <property type="project" value="UniProtKB-UniRule"/>
</dbReference>
<evidence type="ECO:0000256" key="1">
    <source>
        <dbReference type="ARBA" id="ARBA00004371"/>
    </source>
</evidence>
<dbReference type="PROSITE" id="PS50089">
    <property type="entry name" value="ZF_RING_2"/>
    <property type="match status" value="1"/>
</dbReference>
<evidence type="ECO:0000256" key="12">
    <source>
        <dbReference type="PROSITE-ProRule" id="PRU00175"/>
    </source>
</evidence>
<dbReference type="CDD" id="cd16688">
    <property type="entry name" value="RING-H2_Vps11"/>
    <property type="match status" value="1"/>
</dbReference>
<dbReference type="Pfam" id="PF12451">
    <property type="entry name" value="VPS11_C"/>
    <property type="match status" value="1"/>
</dbReference>
<dbReference type="GO" id="GO:0007032">
    <property type="term" value="P:endosome organization"/>
    <property type="evidence" value="ECO:0007669"/>
    <property type="project" value="TreeGrafter"/>
</dbReference>
<dbReference type="InterPro" id="IPR013083">
    <property type="entry name" value="Znf_RING/FYVE/PHD"/>
</dbReference>
<dbReference type="InterPro" id="IPR016528">
    <property type="entry name" value="VPS11"/>
</dbReference>
<dbReference type="AlphaFoldDB" id="A0A0K2UCR9"/>
<evidence type="ECO:0000256" key="2">
    <source>
        <dbReference type="ARBA" id="ARBA00004492"/>
    </source>
</evidence>
<dbReference type="SUPFAM" id="SSF50978">
    <property type="entry name" value="WD40 repeat-like"/>
    <property type="match status" value="1"/>
</dbReference>
<keyword evidence="4" id="KW-0813">Transport</keyword>
<comment type="similarity">
    <text evidence="3 11">Belongs to the VPS11 family.</text>
</comment>
<keyword evidence="8" id="KW-0653">Protein transport</keyword>
<evidence type="ECO:0000256" key="4">
    <source>
        <dbReference type="ARBA" id="ARBA00022448"/>
    </source>
</evidence>
<dbReference type="SUPFAM" id="SSF57850">
    <property type="entry name" value="RING/U-box"/>
    <property type="match status" value="1"/>
</dbReference>
<accession>A0A0K2UCR9</accession>
<feature type="domain" description="RING-type" evidence="16">
    <location>
        <begin position="772"/>
        <end position="810"/>
    </location>
</feature>
<reference evidence="17" key="1">
    <citation type="submission" date="2014-05" db="EMBL/GenBank/DDBJ databases">
        <authorList>
            <person name="Chronopoulou M."/>
        </authorList>
    </citation>
    <scope>NUCLEOTIDE SEQUENCE</scope>
    <source>
        <tissue evidence="17">Whole organism</tissue>
    </source>
</reference>
<feature type="compositionally biased region" description="Low complexity" evidence="15">
    <location>
        <begin position="965"/>
        <end position="978"/>
    </location>
</feature>
<dbReference type="GO" id="GO:0030674">
    <property type="term" value="F:protein-macromolecule adaptor activity"/>
    <property type="evidence" value="ECO:0007669"/>
    <property type="project" value="TreeGrafter"/>
</dbReference>
<evidence type="ECO:0000256" key="7">
    <source>
        <dbReference type="ARBA" id="ARBA00022833"/>
    </source>
</evidence>
<feature type="repeat" description="CHCR" evidence="13">
    <location>
        <begin position="387"/>
        <end position="536"/>
    </location>
</feature>
<dbReference type="InterPro" id="IPR011990">
    <property type="entry name" value="TPR-like_helical_dom_sf"/>
</dbReference>
<evidence type="ECO:0000256" key="3">
    <source>
        <dbReference type="ARBA" id="ARBA00007070"/>
    </source>
</evidence>
<dbReference type="InterPro" id="IPR024763">
    <property type="entry name" value="VPS11_C"/>
</dbReference>
<evidence type="ECO:0000259" key="16">
    <source>
        <dbReference type="PROSITE" id="PS50089"/>
    </source>
</evidence>
<dbReference type="PANTHER" id="PTHR23323:SF24">
    <property type="entry name" value="VACUOLAR PROTEIN SORTING-ASSOCIATED PROTEIN 11 HOMOLOG"/>
    <property type="match status" value="1"/>
</dbReference>
<name>A0A0K2UCR9_LEPSM</name>
<dbReference type="InterPro" id="IPR057308">
    <property type="entry name" value="CHCR_PEP5_VPS11"/>
</dbReference>
<keyword evidence="9 11" id="KW-0472">Membrane</keyword>
<dbReference type="PANTHER" id="PTHR23323">
    <property type="entry name" value="VACUOLAR PROTEIN SORTING-ASSOCIATED PROTEIN"/>
    <property type="match status" value="1"/>
</dbReference>
<proteinExistence type="inferred from homology"/>
<comment type="subcellular location">
    <subcellularLocation>
        <location evidence="2">Late endosome membrane</location>
        <topology evidence="2">Peripheral membrane protein</topology>
        <orientation evidence="2">Cytoplasmic side</orientation>
    </subcellularLocation>
    <subcellularLocation>
        <location evidence="1">Lysosome</location>
    </subcellularLocation>
</comment>
<dbReference type="OrthoDB" id="26184at2759"/>
<feature type="compositionally biased region" description="Polar residues" evidence="15">
    <location>
        <begin position="923"/>
        <end position="949"/>
    </location>
</feature>
<dbReference type="Gene3D" id="1.25.40.10">
    <property type="entry name" value="Tetratricopeptide repeat domain"/>
    <property type="match status" value="1"/>
</dbReference>
<evidence type="ECO:0000256" key="13">
    <source>
        <dbReference type="PROSITE-ProRule" id="PRU01006"/>
    </source>
</evidence>
<evidence type="ECO:0000256" key="5">
    <source>
        <dbReference type="ARBA" id="ARBA00022723"/>
    </source>
</evidence>
<keyword evidence="5" id="KW-0479">Metal-binding</keyword>
<dbReference type="PROSITE" id="PS50236">
    <property type="entry name" value="CHCR"/>
    <property type="match status" value="1"/>
</dbReference>
<dbReference type="GO" id="GO:0048284">
    <property type="term" value="P:organelle fusion"/>
    <property type="evidence" value="ECO:0007669"/>
    <property type="project" value="TreeGrafter"/>
</dbReference>
<dbReference type="GO" id="GO:0006904">
    <property type="term" value="P:vesicle docking involved in exocytosis"/>
    <property type="evidence" value="ECO:0007669"/>
    <property type="project" value="TreeGrafter"/>
</dbReference>
<feature type="compositionally biased region" description="Acidic residues" evidence="15">
    <location>
        <begin position="1041"/>
        <end position="1052"/>
    </location>
</feature>
<keyword evidence="14" id="KW-0175">Coiled coil</keyword>
<dbReference type="InterPro" id="IPR015943">
    <property type="entry name" value="WD40/YVTN_repeat-like_dom_sf"/>
</dbReference>
<evidence type="ECO:0000256" key="9">
    <source>
        <dbReference type="ARBA" id="ARBA00023136"/>
    </source>
</evidence>
<dbReference type="Pfam" id="PF23341">
    <property type="entry name" value="PEP5_VPS11_N"/>
    <property type="match status" value="1"/>
</dbReference>
<keyword evidence="10" id="KW-0458">Lysosome</keyword>
<dbReference type="InterPro" id="IPR057307">
    <property type="entry name" value="PEP5_VPS11_N"/>
</dbReference>
<dbReference type="GO" id="GO:0008270">
    <property type="term" value="F:zinc ion binding"/>
    <property type="evidence" value="ECO:0007669"/>
    <property type="project" value="UniProtKB-KW"/>
</dbReference>
<dbReference type="PIRSF" id="PIRSF007860">
    <property type="entry name" value="VPS11"/>
    <property type="match status" value="1"/>
</dbReference>
<feature type="region of interest" description="Disordered" evidence="15">
    <location>
        <begin position="919"/>
        <end position="1007"/>
    </location>
</feature>
<dbReference type="GO" id="GO:0031902">
    <property type="term" value="C:late endosome membrane"/>
    <property type="evidence" value="ECO:0007669"/>
    <property type="project" value="UniProtKB-SubCell"/>
</dbReference>
<evidence type="ECO:0000313" key="17">
    <source>
        <dbReference type="EMBL" id="CDW36033.1"/>
    </source>
</evidence>
<dbReference type="GO" id="GO:0030897">
    <property type="term" value="C:HOPS complex"/>
    <property type="evidence" value="ECO:0007669"/>
    <property type="project" value="TreeGrafter"/>
</dbReference>
<dbReference type="Gene3D" id="2.130.10.10">
    <property type="entry name" value="YVTN repeat-like/Quinoprotein amine dehydrogenase"/>
    <property type="match status" value="1"/>
</dbReference>
<feature type="coiled-coil region" evidence="14">
    <location>
        <begin position="729"/>
        <end position="763"/>
    </location>
</feature>
<keyword evidence="6 12" id="KW-0863">Zinc-finger</keyword>
<sequence length="1058" mass="119040">MSNFQWRRFNFFEFSKEVQGGNLAELLEDSVVTTTTSGRGHLILGDSSGFLHYLGRNDLTATTLRIFDVAVLHAQQLKQSGICILVGLDHHPSDPNISIPYLKAYNSDKIDPKTGHPNYLRSSKIATNSDVTALAVHENQNLIALGFGDGSLQLWRGDVSRGRGARLKNLTLGMMETSVTGIALRTGAQGTFLYASSQNDVYSFNVTTKDKEIKVHLDSKGCRKGLAITVDLMSETHFVVGRTDAVYCYNAECCTHCYAFEGEKSNLYWFRNYLVIASSSEGDKDVVISIFDVQNKFIAYSGEVPKVSALLSEWGNLFVLSENKLYVLIEKDTQTKLDILFKKNFYDIAIKIAKNQRYDADGLVDIFRQYGDHLYVKGDYSGAIDNYCKTIGQLEPSYVIRRFLDAQRIDNLTAYLQVLHRRGAANEDHTTLLLNCYTKLKDEDKLNEFIMTEDREVDFDLDIAIKVCRQAGYFEHALALAKKHEKHDWVLKIQLEDRKNYSQAVEYISKLDPLSVEKSLRKYGSILVSVLPEETTEMAVESCKNGGVLPEDYIHLFIIKPKQMVTYLEKIIELESDEVSPQIYNTLLEYYLALLPESEVKVLDLLRTQNCNLDQALILCKNASCKSGLLYLYEKKRIYDEILVYHVREGDTRNALETCRKFGDEDRQLWVSALRLIPNDPNATSEIMSEILERIESLKLMSPLEVISTLTSTSGATLGLVRDYLLKYIESEQQVIDENQRAITEYQAETEKIKNKIDSLENGPIVFQCSKCSACSKPLDLPSVHFLCKHSFHKLCVASFSDNENECPVCFSENKNILDIIKSQESNKTAHEAFHYQLETAQDGFSLVAEYFGRGLFRGDEDLLSIINEAAKNMSHDKSILNSLSNNVGLQSESRIRMGEGKSNGSSGVLSYSSEARLRLDQGSMNTNKNVSESRLRSQAPSSVPQTVSDARLRLNEGSKVSLCSNTSQNSNASSQGSKSRKSLPENDFNPFDEEDSTAPFDKKNPFYSEPVACEVTTLKVIDSSSQLKQEEASGNPFGNDDNDEKDDDYDESLNPFS</sequence>